<feature type="chain" id="PRO_5040106175" evidence="2">
    <location>
        <begin position="23"/>
        <end position="145"/>
    </location>
</feature>
<keyword evidence="2" id="KW-0732">Signal</keyword>
<dbReference type="Pfam" id="PF14087">
    <property type="entry name" value="DUF4267"/>
    <property type="match status" value="1"/>
</dbReference>
<comment type="caution">
    <text evidence="3">The sequence shown here is derived from an EMBL/GenBank/DDBJ whole genome shotgun (WGS) entry which is preliminary data.</text>
</comment>
<dbReference type="GeneID" id="70188368"/>
<dbReference type="RefSeq" id="XP_046011216.1">
    <property type="nucleotide sequence ID" value="XM_046158822.1"/>
</dbReference>
<keyword evidence="4" id="KW-1185">Reference proteome</keyword>
<name>A0A9P9BLT5_9PEZI</name>
<evidence type="ECO:0000256" key="2">
    <source>
        <dbReference type="SAM" id="SignalP"/>
    </source>
</evidence>
<dbReference type="Proteomes" id="UP000756346">
    <property type="component" value="Unassembled WGS sequence"/>
</dbReference>
<gene>
    <name evidence="3" type="ORF">B0I36DRAFT_363538</name>
</gene>
<keyword evidence="1" id="KW-1133">Transmembrane helix</keyword>
<sequence>MAWPNVLASAVALAPAILGIRAIRQPSLCLQDLGLTPRILARRQSEIPTRDTASRLNTLASDPTDAAEMMMQLYGTKGIALSFTMFASLRYGNRWTVAWSLLAAVPMIFADGVIIRQRIGPGNEWAFWAFALPNIAIAGRLLEWW</sequence>
<organism evidence="3 4">
    <name type="scientific">Microdochium trichocladiopsis</name>
    <dbReference type="NCBI Taxonomy" id="1682393"/>
    <lineage>
        <taxon>Eukaryota</taxon>
        <taxon>Fungi</taxon>
        <taxon>Dikarya</taxon>
        <taxon>Ascomycota</taxon>
        <taxon>Pezizomycotina</taxon>
        <taxon>Sordariomycetes</taxon>
        <taxon>Xylariomycetidae</taxon>
        <taxon>Xylariales</taxon>
        <taxon>Microdochiaceae</taxon>
        <taxon>Microdochium</taxon>
    </lineage>
</organism>
<evidence type="ECO:0000256" key="1">
    <source>
        <dbReference type="SAM" id="Phobius"/>
    </source>
</evidence>
<accession>A0A9P9BLT5</accession>
<proteinExistence type="predicted"/>
<protein>
    <submittedName>
        <fullName evidence="3">Uncharacterized protein</fullName>
    </submittedName>
</protein>
<keyword evidence="1" id="KW-0812">Transmembrane</keyword>
<evidence type="ECO:0000313" key="4">
    <source>
        <dbReference type="Proteomes" id="UP000756346"/>
    </source>
</evidence>
<evidence type="ECO:0000313" key="3">
    <source>
        <dbReference type="EMBL" id="KAH7028928.1"/>
    </source>
</evidence>
<dbReference type="AlphaFoldDB" id="A0A9P9BLT5"/>
<dbReference type="EMBL" id="JAGTJQ010000006">
    <property type="protein sequence ID" value="KAH7028928.1"/>
    <property type="molecule type" value="Genomic_DNA"/>
</dbReference>
<feature type="transmembrane region" description="Helical" evidence="1">
    <location>
        <begin position="96"/>
        <end position="119"/>
    </location>
</feature>
<reference evidence="3" key="1">
    <citation type="journal article" date="2021" name="Nat. Commun.">
        <title>Genetic determinants of endophytism in the Arabidopsis root mycobiome.</title>
        <authorList>
            <person name="Mesny F."/>
            <person name="Miyauchi S."/>
            <person name="Thiergart T."/>
            <person name="Pickel B."/>
            <person name="Atanasova L."/>
            <person name="Karlsson M."/>
            <person name="Huettel B."/>
            <person name="Barry K.W."/>
            <person name="Haridas S."/>
            <person name="Chen C."/>
            <person name="Bauer D."/>
            <person name="Andreopoulos W."/>
            <person name="Pangilinan J."/>
            <person name="LaButti K."/>
            <person name="Riley R."/>
            <person name="Lipzen A."/>
            <person name="Clum A."/>
            <person name="Drula E."/>
            <person name="Henrissat B."/>
            <person name="Kohler A."/>
            <person name="Grigoriev I.V."/>
            <person name="Martin F.M."/>
            <person name="Hacquard S."/>
        </authorList>
    </citation>
    <scope>NUCLEOTIDE SEQUENCE</scope>
    <source>
        <strain evidence="3">MPI-CAGE-CH-0230</strain>
    </source>
</reference>
<dbReference type="OrthoDB" id="4755875at2759"/>
<dbReference type="InterPro" id="IPR025363">
    <property type="entry name" value="DUF4267"/>
</dbReference>
<feature type="transmembrane region" description="Helical" evidence="1">
    <location>
        <begin position="125"/>
        <end position="142"/>
    </location>
</feature>
<keyword evidence="1" id="KW-0472">Membrane</keyword>
<feature type="signal peptide" evidence="2">
    <location>
        <begin position="1"/>
        <end position="22"/>
    </location>
</feature>